<dbReference type="InterPro" id="IPR001841">
    <property type="entry name" value="Znf_RING"/>
</dbReference>
<dbReference type="InterPro" id="IPR036397">
    <property type="entry name" value="RNaseH_sf"/>
</dbReference>
<keyword evidence="4 7" id="KW-0863">Zinc-finger</keyword>
<comment type="caution">
    <text evidence="10">The sequence shown here is derived from an EMBL/GenBank/DDBJ whole genome shotgun (WGS) entry which is preliminary data.</text>
</comment>
<dbReference type="InterPro" id="IPR013083">
    <property type="entry name" value="Znf_RING/FYVE/PHD"/>
</dbReference>
<keyword evidence="3" id="KW-0677">Repeat</keyword>
<protein>
    <recommendedName>
        <fullName evidence="12">RING-type domain-containing protein</fullName>
    </recommendedName>
</protein>
<dbReference type="Pfam" id="PF13456">
    <property type="entry name" value="RVT_3"/>
    <property type="match status" value="1"/>
</dbReference>
<feature type="domain" description="RING-type" evidence="9">
    <location>
        <begin position="173"/>
        <end position="284"/>
    </location>
</feature>
<dbReference type="EMBL" id="CACVBM020001065">
    <property type="protein sequence ID" value="CAA7028251.1"/>
    <property type="molecule type" value="Genomic_DNA"/>
</dbReference>
<keyword evidence="6" id="KW-0862">Zinc</keyword>
<feature type="domain" description="RING-type" evidence="8">
    <location>
        <begin position="177"/>
        <end position="226"/>
    </location>
</feature>
<dbReference type="FunFam" id="3.30.420.10:FF:000076">
    <property type="entry name" value="RBR-type E3 ubiquitin transferase"/>
    <property type="match status" value="1"/>
</dbReference>
<dbReference type="AlphaFoldDB" id="A0A6D2IM88"/>
<keyword evidence="11" id="KW-1185">Reference proteome</keyword>
<evidence type="ECO:0000256" key="2">
    <source>
        <dbReference type="ARBA" id="ARBA00022723"/>
    </source>
</evidence>
<keyword evidence="2" id="KW-0479">Metal-binding</keyword>
<evidence type="ECO:0000259" key="9">
    <source>
        <dbReference type="PROSITE" id="PS51873"/>
    </source>
</evidence>
<evidence type="ECO:0000256" key="1">
    <source>
        <dbReference type="ARBA" id="ARBA00022679"/>
    </source>
</evidence>
<dbReference type="GO" id="GO:0003676">
    <property type="term" value="F:nucleic acid binding"/>
    <property type="evidence" value="ECO:0007669"/>
    <property type="project" value="InterPro"/>
</dbReference>
<dbReference type="InterPro" id="IPR012337">
    <property type="entry name" value="RNaseH-like_sf"/>
</dbReference>
<evidence type="ECO:0000256" key="4">
    <source>
        <dbReference type="ARBA" id="ARBA00022771"/>
    </source>
</evidence>
<evidence type="ECO:0000256" key="6">
    <source>
        <dbReference type="ARBA" id="ARBA00022833"/>
    </source>
</evidence>
<dbReference type="FunFam" id="3.30.40.10:FF:000230">
    <property type="entry name" value="RBR-type E3 ubiquitin transferase"/>
    <property type="match status" value="1"/>
</dbReference>
<dbReference type="SUPFAM" id="SSF53098">
    <property type="entry name" value="Ribonuclease H-like"/>
    <property type="match status" value="1"/>
</dbReference>
<dbReference type="Proteomes" id="UP000467841">
    <property type="component" value="Unassembled WGS sequence"/>
</dbReference>
<dbReference type="Gene3D" id="3.30.420.10">
    <property type="entry name" value="Ribonuclease H-like superfamily/Ribonuclease H"/>
    <property type="match status" value="1"/>
</dbReference>
<dbReference type="PROSITE" id="PS50089">
    <property type="entry name" value="ZF_RING_2"/>
    <property type="match status" value="1"/>
</dbReference>
<dbReference type="PROSITE" id="PS00518">
    <property type="entry name" value="ZF_RING_1"/>
    <property type="match status" value="1"/>
</dbReference>
<keyword evidence="5" id="KW-0833">Ubl conjugation pathway</keyword>
<keyword evidence="1" id="KW-0808">Transferase</keyword>
<dbReference type="InterPro" id="IPR044066">
    <property type="entry name" value="TRIAD_supradom"/>
</dbReference>
<accession>A0A6D2IM88</accession>
<dbReference type="GO" id="GO:0016740">
    <property type="term" value="F:transferase activity"/>
    <property type="evidence" value="ECO:0007669"/>
    <property type="project" value="UniProtKB-KW"/>
</dbReference>
<evidence type="ECO:0000259" key="8">
    <source>
        <dbReference type="PROSITE" id="PS50089"/>
    </source>
</evidence>
<organism evidence="10 11">
    <name type="scientific">Microthlaspi erraticum</name>
    <dbReference type="NCBI Taxonomy" id="1685480"/>
    <lineage>
        <taxon>Eukaryota</taxon>
        <taxon>Viridiplantae</taxon>
        <taxon>Streptophyta</taxon>
        <taxon>Embryophyta</taxon>
        <taxon>Tracheophyta</taxon>
        <taxon>Spermatophyta</taxon>
        <taxon>Magnoliopsida</taxon>
        <taxon>eudicotyledons</taxon>
        <taxon>Gunneridae</taxon>
        <taxon>Pentapetalae</taxon>
        <taxon>rosids</taxon>
        <taxon>malvids</taxon>
        <taxon>Brassicales</taxon>
        <taxon>Brassicaceae</taxon>
        <taxon>Coluteocarpeae</taxon>
        <taxon>Microthlaspi</taxon>
    </lineage>
</organism>
<gene>
    <name evidence="10" type="ORF">MERR_LOCUS15486</name>
</gene>
<dbReference type="OrthoDB" id="1046366at2759"/>
<dbReference type="GO" id="GO:0004523">
    <property type="term" value="F:RNA-DNA hybrid ribonuclease activity"/>
    <property type="evidence" value="ECO:0007669"/>
    <property type="project" value="InterPro"/>
</dbReference>
<evidence type="ECO:0000313" key="10">
    <source>
        <dbReference type="EMBL" id="CAA7028251.1"/>
    </source>
</evidence>
<evidence type="ECO:0008006" key="12">
    <source>
        <dbReference type="Google" id="ProtNLM"/>
    </source>
</evidence>
<evidence type="ECO:0000256" key="7">
    <source>
        <dbReference type="PROSITE-ProRule" id="PRU00175"/>
    </source>
</evidence>
<evidence type="ECO:0000313" key="11">
    <source>
        <dbReference type="Proteomes" id="UP000467841"/>
    </source>
</evidence>
<name>A0A6D2IM88_9BRAS</name>
<dbReference type="SUPFAM" id="SSF57850">
    <property type="entry name" value="RING/U-box"/>
    <property type="match status" value="1"/>
</dbReference>
<reference evidence="10" key="1">
    <citation type="submission" date="2020-01" db="EMBL/GenBank/DDBJ databases">
        <authorList>
            <person name="Mishra B."/>
        </authorList>
    </citation>
    <scope>NUCLEOTIDE SEQUENCE [LARGE SCALE GENOMIC DNA]</scope>
</reference>
<dbReference type="PROSITE" id="PS51873">
    <property type="entry name" value="TRIAD"/>
    <property type="match status" value="1"/>
</dbReference>
<sequence>MEKEGTQGGLKTAGTLLRGSVSYRLYFKGLVREDTRGLLAGFGVAICDQNDNIVFQMKGSLHDSSVTVLEVELMALKRGLTEAVTLGITHISICCDHHQIFELVLGRSVPEKDSIALLMEDVERIRQQLTSTTPVLVTGNQTKSAYKLAMETLVSEISICMPPHASDDQKTKKKDSCRFCFEDGFEAEQMFYVAVCRHQFCVECMKHYVENSLLRGCFQMKCPKHDCSSELTIKSCANLLSPKLRDIWEKKIKKGSMDDPWHECKKCQHMNENSSGNLQVTCRK</sequence>
<dbReference type="GO" id="GO:0008270">
    <property type="term" value="F:zinc ion binding"/>
    <property type="evidence" value="ECO:0007669"/>
    <property type="project" value="UniProtKB-KW"/>
</dbReference>
<dbReference type="InterPro" id="IPR002156">
    <property type="entry name" value="RNaseH_domain"/>
</dbReference>
<evidence type="ECO:0000256" key="5">
    <source>
        <dbReference type="ARBA" id="ARBA00022786"/>
    </source>
</evidence>
<dbReference type="Gene3D" id="3.30.40.10">
    <property type="entry name" value="Zinc/RING finger domain, C3HC4 (zinc finger)"/>
    <property type="match status" value="1"/>
</dbReference>
<evidence type="ECO:0000256" key="3">
    <source>
        <dbReference type="ARBA" id="ARBA00022737"/>
    </source>
</evidence>
<dbReference type="InterPro" id="IPR017907">
    <property type="entry name" value="Znf_RING_CS"/>
</dbReference>
<proteinExistence type="predicted"/>